<dbReference type="EMBL" id="MU003697">
    <property type="protein sequence ID" value="KAF2812106.1"/>
    <property type="molecule type" value="Genomic_DNA"/>
</dbReference>
<evidence type="ECO:0000313" key="11">
    <source>
        <dbReference type="Proteomes" id="UP000504636"/>
    </source>
</evidence>
<gene>
    <name evidence="10 12" type="ORF">BDZ99DRAFT_384047</name>
</gene>
<dbReference type="OrthoDB" id="391988at2759"/>
<dbReference type="HAMAP" id="MF_00321">
    <property type="entry name" value="GTPase_EngB"/>
    <property type="match status" value="1"/>
</dbReference>
<dbReference type="InterPro" id="IPR006073">
    <property type="entry name" value="GTP-bd"/>
</dbReference>
<dbReference type="GO" id="GO:0005525">
    <property type="term" value="F:GTP binding"/>
    <property type="evidence" value="ECO:0007669"/>
    <property type="project" value="UniProtKB-KW"/>
</dbReference>
<dbReference type="InterPro" id="IPR027417">
    <property type="entry name" value="P-loop_NTPase"/>
</dbReference>
<dbReference type="PANTHER" id="PTHR46498:SF1">
    <property type="entry name" value="GTP-BINDING PROTEIN 8"/>
    <property type="match status" value="1"/>
</dbReference>
<evidence type="ECO:0000256" key="2">
    <source>
        <dbReference type="ARBA" id="ARBA00009638"/>
    </source>
</evidence>
<name>A0A6A6YT31_9PEZI</name>
<evidence type="ECO:0000313" key="10">
    <source>
        <dbReference type="EMBL" id="KAF2812106.1"/>
    </source>
</evidence>
<keyword evidence="11" id="KW-1185">Reference proteome</keyword>
<dbReference type="Gene3D" id="3.40.50.300">
    <property type="entry name" value="P-loop containing nucleotide triphosphate hydrolases"/>
    <property type="match status" value="1"/>
</dbReference>
<keyword evidence="5" id="KW-0547">Nucleotide-binding</keyword>
<keyword evidence="6" id="KW-0460">Magnesium</keyword>
<evidence type="ECO:0000313" key="12">
    <source>
        <dbReference type="RefSeq" id="XP_033579070.1"/>
    </source>
</evidence>
<dbReference type="Pfam" id="PF01926">
    <property type="entry name" value="MMR_HSR1"/>
    <property type="match status" value="1"/>
</dbReference>
<feature type="domain" description="EngB-type G" evidence="9">
    <location>
        <begin position="124"/>
        <end position="307"/>
    </location>
</feature>
<feature type="region of interest" description="Disordered" evidence="8">
    <location>
        <begin position="1"/>
        <end position="32"/>
    </location>
</feature>
<dbReference type="GO" id="GO:0046872">
    <property type="term" value="F:metal ion binding"/>
    <property type="evidence" value="ECO:0007669"/>
    <property type="project" value="UniProtKB-KW"/>
</dbReference>
<evidence type="ECO:0000256" key="1">
    <source>
        <dbReference type="ARBA" id="ARBA00001946"/>
    </source>
</evidence>
<reference evidence="12" key="3">
    <citation type="submission" date="2025-04" db="UniProtKB">
        <authorList>
            <consortium name="RefSeq"/>
        </authorList>
    </citation>
    <scope>IDENTIFICATION</scope>
    <source>
        <strain evidence="12">CBS 304.34</strain>
    </source>
</reference>
<evidence type="ECO:0000259" key="9">
    <source>
        <dbReference type="PROSITE" id="PS51706"/>
    </source>
</evidence>
<keyword evidence="7" id="KW-0342">GTP-binding</keyword>
<dbReference type="AlphaFoldDB" id="A0A6A6YT31"/>
<dbReference type="PRINTS" id="PR00326">
    <property type="entry name" value="GTP1OBG"/>
</dbReference>
<proteinExistence type="inferred from homology"/>
<evidence type="ECO:0000256" key="4">
    <source>
        <dbReference type="ARBA" id="ARBA00022723"/>
    </source>
</evidence>
<reference evidence="10 12" key="1">
    <citation type="journal article" date="2020" name="Stud. Mycol.">
        <title>101 Dothideomycetes genomes: a test case for predicting lifestyles and emergence of pathogens.</title>
        <authorList>
            <person name="Haridas S."/>
            <person name="Albert R."/>
            <person name="Binder M."/>
            <person name="Bloem J."/>
            <person name="Labutti K."/>
            <person name="Salamov A."/>
            <person name="Andreopoulos B."/>
            <person name="Baker S."/>
            <person name="Barry K."/>
            <person name="Bills G."/>
            <person name="Bluhm B."/>
            <person name="Cannon C."/>
            <person name="Castanera R."/>
            <person name="Culley D."/>
            <person name="Daum C."/>
            <person name="Ezra D."/>
            <person name="Gonzalez J."/>
            <person name="Henrissat B."/>
            <person name="Kuo A."/>
            <person name="Liang C."/>
            <person name="Lipzen A."/>
            <person name="Lutzoni F."/>
            <person name="Magnuson J."/>
            <person name="Mondo S."/>
            <person name="Nolan M."/>
            <person name="Ohm R."/>
            <person name="Pangilinan J."/>
            <person name="Park H.-J."/>
            <person name="Ramirez L."/>
            <person name="Alfaro M."/>
            <person name="Sun H."/>
            <person name="Tritt A."/>
            <person name="Yoshinaga Y."/>
            <person name="Zwiers L.-H."/>
            <person name="Turgeon B."/>
            <person name="Goodwin S."/>
            <person name="Spatafora J."/>
            <person name="Crous P."/>
            <person name="Grigoriev I."/>
        </authorList>
    </citation>
    <scope>NUCLEOTIDE SEQUENCE</scope>
    <source>
        <strain evidence="10 12">CBS 304.34</strain>
    </source>
</reference>
<dbReference type="GeneID" id="54456252"/>
<dbReference type="GO" id="GO:0005739">
    <property type="term" value="C:mitochondrion"/>
    <property type="evidence" value="ECO:0007669"/>
    <property type="project" value="TreeGrafter"/>
</dbReference>
<evidence type="ECO:0000256" key="8">
    <source>
        <dbReference type="SAM" id="MobiDB-lite"/>
    </source>
</evidence>
<accession>A0A6A6YT31</accession>
<dbReference type="RefSeq" id="XP_033579070.1">
    <property type="nucleotide sequence ID" value="XM_033715359.1"/>
</dbReference>
<dbReference type="InterPro" id="IPR030393">
    <property type="entry name" value="G_ENGB_dom"/>
</dbReference>
<dbReference type="PANTHER" id="PTHR46498">
    <property type="entry name" value="GTP-BINDING PROTEIN 8"/>
    <property type="match status" value="1"/>
</dbReference>
<feature type="compositionally biased region" description="Low complexity" evidence="8">
    <location>
        <begin position="1"/>
        <end position="18"/>
    </location>
</feature>
<keyword evidence="4" id="KW-0479">Metal-binding</keyword>
<sequence length="403" mass="44746">MRCLSRASPSRPYSPRASFRTPPTKPNTQATNKQYKRKGLFILPRTGKVTVPESPIRPVSELTIRRVDASPNKSAVFNQHLNYYRDTTPPNAQQLNYAKDIFTRDVKPSFLLATHKFRELPESDVPEVAFLGRSNVGKSSLLNALFNRPNAHLANTSSKPGRTRSMNLFGIGQTSSGGVVVKQGKGKEHAKIIGKGGLVVVDMPGYGQGSRQEWGEEIIKYLCQRKQLRRAFLLVDAEHGLKPADWQILDIMRQNSVPHQIILAKADKIVKPPITLTASVLKQGENAPLKYKGIAEIRQLSEKILKEIIPQGIQGVSALGEVLACSSEKVMFRRERMGIDGIRWACLQATGREADKRGLLTNLGLTVADGEKDAQSTPRIRRINLEDVPESTSTRTVVRITRT</sequence>
<dbReference type="PROSITE" id="PS51706">
    <property type="entry name" value="G_ENGB"/>
    <property type="match status" value="1"/>
</dbReference>
<dbReference type="InterPro" id="IPR052279">
    <property type="entry name" value="EngB_GTPase"/>
</dbReference>
<comment type="cofactor">
    <cofactor evidence="1">
        <name>Mg(2+)</name>
        <dbReference type="ChEBI" id="CHEBI:18420"/>
    </cofactor>
</comment>
<comment type="similarity">
    <text evidence="2">Belongs to the TRAFAC class TrmE-Era-EngA-EngB-Septin-like GTPase superfamily. EngB GTPase family.</text>
</comment>
<evidence type="ECO:0000256" key="7">
    <source>
        <dbReference type="ARBA" id="ARBA00023134"/>
    </source>
</evidence>
<evidence type="ECO:0000256" key="6">
    <source>
        <dbReference type="ARBA" id="ARBA00022842"/>
    </source>
</evidence>
<reference evidence="12" key="2">
    <citation type="submission" date="2020-04" db="EMBL/GenBank/DDBJ databases">
        <authorList>
            <consortium name="NCBI Genome Project"/>
        </authorList>
    </citation>
    <scope>NUCLEOTIDE SEQUENCE</scope>
    <source>
        <strain evidence="12">CBS 304.34</strain>
    </source>
</reference>
<dbReference type="CDD" id="cd01876">
    <property type="entry name" value="YihA_EngB"/>
    <property type="match status" value="1"/>
</dbReference>
<organism evidence="10">
    <name type="scientific">Mytilinidion resinicola</name>
    <dbReference type="NCBI Taxonomy" id="574789"/>
    <lineage>
        <taxon>Eukaryota</taxon>
        <taxon>Fungi</taxon>
        <taxon>Dikarya</taxon>
        <taxon>Ascomycota</taxon>
        <taxon>Pezizomycotina</taxon>
        <taxon>Dothideomycetes</taxon>
        <taxon>Pleosporomycetidae</taxon>
        <taxon>Mytilinidiales</taxon>
        <taxon>Mytilinidiaceae</taxon>
        <taxon>Mytilinidion</taxon>
    </lineage>
</organism>
<dbReference type="SUPFAM" id="SSF52540">
    <property type="entry name" value="P-loop containing nucleoside triphosphate hydrolases"/>
    <property type="match status" value="1"/>
</dbReference>
<protein>
    <recommendedName>
        <fullName evidence="3">GTP-binding protein 8</fullName>
    </recommendedName>
</protein>
<dbReference type="InterPro" id="IPR019987">
    <property type="entry name" value="GTP-bd_ribosome_bio_YsxC"/>
</dbReference>
<dbReference type="Proteomes" id="UP000504636">
    <property type="component" value="Unplaced"/>
</dbReference>
<evidence type="ECO:0000256" key="3">
    <source>
        <dbReference type="ARBA" id="ARBA00015370"/>
    </source>
</evidence>
<evidence type="ECO:0000256" key="5">
    <source>
        <dbReference type="ARBA" id="ARBA00022741"/>
    </source>
</evidence>